<organism evidence="5 6">
    <name type="scientific">Bacillus mycoides</name>
    <dbReference type="NCBI Taxonomy" id="1405"/>
    <lineage>
        <taxon>Bacteria</taxon>
        <taxon>Bacillati</taxon>
        <taxon>Bacillota</taxon>
        <taxon>Bacilli</taxon>
        <taxon>Bacillales</taxon>
        <taxon>Bacillaceae</taxon>
        <taxon>Bacillus</taxon>
        <taxon>Bacillus cereus group</taxon>
    </lineage>
</organism>
<dbReference type="Gene3D" id="3.20.20.120">
    <property type="entry name" value="Enolase-like C-terminal domain"/>
    <property type="match status" value="1"/>
</dbReference>
<evidence type="ECO:0000313" key="5">
    <source>
        <dbReference type="EMBL" id="OOR03670.1"/>
    </source>
</evidence>
<comment type="caution">
    <text evidence="5">The sequence shown here is derived from an EMBL/GenBank/DDBJ whole genome shotgun (WGS) entry which is preliminary data.</text>
</comment>
<dbReference type="RefSeq" id="WP_078177053.1">
    <property type="nucleotide sequence ID" value="NZ_JBCMNA010000014.1"/>
</dbReference>
<dbReference type="InterPro" id="IPR036849">
    <property type="entry name" value="Enolase-like_C_sf"/>
</dbReference>
<evidence type="ECO:0000259" key="4">
    <source>
        <dbReference type="Pfam" id="PF13378"/>
    </source>
</evidence>
<accession>A0A1S9T150</accession>
<name>A0A1S9T150_BACMY</name>
<dbReference type="Proteomes" id="UP000190696">
    <property type="component" value="Unassembled WGS sequence"/>
</dbReference>
<dbReference type="InterPro" id="IPR046945">
    <property type="entry name" value="RHMD-like"/>
</dbReference>
<keyword evidence="2" id="KW-0479">Metal-binding</keyword>
<dbReference type="EMBL" id="MUAI01000037">
    <property type="protein sequence ID" value="OOR03670.1"/>
    <property type="molecule type" value="Genomic_DNA"/>
</dbReference>
<evidence type="ECO:0000256" key="3">
    <source>
        <dbReference type="ARBA" id="ARBA00022842"/>
    </source>
</evidence>
<evidence type="ECO:0000313" key="6">
    <source>
        <dbReference type="Proteomes" id="UP000190696"/>
    </source>
</evidence>
<gene>
    <name evidence="5" type="ORF">BW900_25900</name>
</gene>
<dbReference type="Gene3D" id="3.30.390.10">
    <property type="entry name" value="Enolase-like, N-terminal domain"/>
    <property type="match status" value="1"/>
</dbReference>
<comment type="cofactor">
    <cofactor evidence="1">
        <name>Mg(2+)</name>
        <dbReference type="ChEBI" id="CHEBI:18420"/>
    </cofactor>
</comment>
<dbReference type="SUPFAM" id="SSF54826">
    <property type="entry name" value="Enolase N-terminal domain-like"/>
    <property type="match status" value="1"/>
</dbReference>
<dbReference type="InterPro" id="IPR029017">
    <property type="entry name" value="Enolase-like_N"/>
</dbReference>
<dbReference type="PANTHER" id="PTHR13794:SF58">
    <property type="entry name" value="MITOCHONDRIAL ENOLASE SUPERFAMILY MEMBER 1"/>
    <property type="match status" value="1"/>
</dbReference>
<dbReference type="GO" id="GO:0000287">
    <property type="term" value="F:magnesium ion binding"/>
    <property type="evidence" value="ECO:0007669"/>
    <property type="project" value="TreeGrafter"/>
</dbReference>
<dbReference type="Pfam" id="PF13378">
    <property type="entry name" value="MR_MLE_C"/>
    <property type="match status" value="1"/>
</dbReference>
<dbReference type="SUPFAM" id="SSF51604">
    <property type="entry name" value="Enolase C-terminal domain-like"/>
    <property type="match status" value="1"/>
</dbReference>
<keyword evidence="3" id="KW-0460">Magnesium</keyword>
<evidence type="ECO:0000256" key="2">
    <source>
        <dbReference type="ARBA" id="ARBA00022723"/>
    </source>
</evidence>
<reference evidence="5 6" key="1">
    <citation type="submission" date="2017-01" db="EMBL/GenBank/DDBJ databases">
        <title>Bacillus cereus isolates.</title>
        <authorList>
            <person name="Beno S.M."/>
        </authorList>
    </citation>
    <scope>NUCLEOTIDE SEQUENCE [LARGE SCALE GENOMIC DNA]</scope>
    <source>
        <strain evidence="5 6">FSL W7-1108</strain>
    </source>
</reference>
<dbReference type="GO" id="GO:0016052">
    <property type="term" value="P:carbohydrate catabolic process"/>
    <property type="evidence" value="ECO:0007669"/>
    <property type="project" value="TreeGrafter"/>
</dbReference>
<dbReference type="GO" id="GO:0016836">
    <property type="term" value="F:hydro-lyase activity"/>
    <property type="evidence" value="ECO:0007669"/>
    <property type="project" value="TreeGrafter"/>
</dbReference>
<dbReference type="PANTHER" id="PTHR13794">
    <property type="entry name" value="ENOLASE SUPERFAMILY, MANDELATE RACEMASE"/>
    <property type="match status" value="1"/>
</dbReference>
<proteinExistence type="predicted"/>
<feature type="domain" description="Enolase C-terminal" evidence="4">
    <location>
        <begin position="140"/>
        <end position="345"/>
    </location>
</feature>
<sequence length="357" mass="41496">MKVFNITQFTFEKLTVQFREEYISSYFLVIHTTEEIKGYFGPLYKPYISTYMELLRPLLGMNPLHIEVIWEKIWKSQIGGRTGLFMEFLSAVDCALWDIKGKYFKSATFEVLGGPTRNSVPCYASMLGFRENTPDSIKIAKEYFHKGFKNQKWPIRSHNHKNVRDQIQTIQELVKAVPDCNFSFDIFGQWNITDYHMFLQTIDEVNISWLEEPLIPEQSLTSIPGKIPLAIGEHLYNIFEFKDIISNEQILYLQPDIGRCGGFTEALRIISLAKAFGKMVVPHGHNLQPAINIAMANHSNIMPMVEYHVTIEPRRQCFYKYPIKVEDGKVVMDEFYGSGVEYDERKIIKKQYLVSII</sequence>
<dbReference type="CDD" id="cd03316">
    <property type="entry name" value="MR_like"/>
    <property type="match status" value="1"/>
</dbReference>
<dbReference type="InterPro" id="IPR029065">
    <property type="entry name" value="Enolase_C-like"/>
</dbReference>
<evidence type="ECO:0000256" key="1">
    <source>
        <dbReference type="ARBA" id="ARBA00001946"/>
    </source>
</evidence>
<dbReference type="AlphaFoldDB" id="A0A1S9T150"/>
<dbReference type="SFLD" id="SFLDS00001">
    <property type="entry name" value="Enolase"/>
    <property type="match status" value="1"/>
</dbReference>
<protein>
    <recommendedName>
        <fullName evidence="4">Enolase C-terminal domain-containing protein</fullName>
    </recommendedName>
</protein>